<evidence type="ECO:0000259" key="3">
    <source>
        <dbReference type="Pfam" id="PF05065"/>
    </source>
</evidence>
<protein>
    <submittedName>
        <fullName evidence="4">Capsid protein</fullName>
    </submittedName>
</protein>
<feature type="coiled-coil region" evidence="2">
    <location>
        <begin position="25"/>
        <end position="96"/>
    </location>
</feature>
<dbReference type="SUPFAM" id="SSF56563">
    <property type="entry name" value="Major capsid protein gp5"/>
    <property type="match status" value="1"/>
</dbReference>
<feature type="domain" description="Phage capsid-like C-terminal" evidence="3">
    <location>
        <begin position="130"/>
        <end position="368"/>
    </location>
</feature>
<evidence type="ECO:0000256" key="2">
    <source>
        <dbReference type="SAM" id="Coils"/>
    </source>
</evidence>
<dbReference type="Pfam" id="PF05065">
    <property type="entry name" value="Phage_capsid"/>
    <property type="match status" value="1"/>
</dbReference>
<evidence type="ECO:0000256" key="1">
    <source>
        <dbReference type="ARBA" id="ARBA00004328"/>
    </source>
</evidence>
<comment type="subcellular location">
    <subcellularLocation>
        <location evidence="1">Virion</location>
    </subcellularLocation>
</comment>
<dbReference type="AlphaFoldDB" id="A0A1Q8E670"/>
<reference evidence="5" key="1">
    <citation type="submission" date="2016-12" db="EMBL/GenBank/DDBJ databases">
        <authorList>
            <person name="Gulvik C.A."/>
        </authorList>
    </citation>
    <scope>NUCLEOTIDE SEQUENCE [LARGE SCALE GENOMIC DNA]</scope>
    <source>
        <strain evidence="5">NED12-00049-6B</strain>
    </source>
</reference>
<dbReference type="Proteomes" id="UP000186890">
    <property type="component" value="Unassembled WGS sequence"/>
</dbReference>
<dbReference type="RefSeq" id="WP_075105301.1">
    <property type="nucleotide sequence ID" value="NZ_MSJM01000007.1"/>
</dbReference>
<comment type="caution">
    <text evidence="4">The sequence shown here is derived from an EMBL/GenBank/DDBJ whole genome shotgun (WGS) entry which is preliminary data.</text>
</comment>
<evidence type="ECO:0000313" key="5">
    <source>
        <dbReference type="Proteomes" id="UP000186890"/>
    </source>
</evidence>
<keyword evidence="5" id="KW-1185">Reference proteome</keyword>
<organism evidence="4 5">
    <name type="scientific">Streptococcus cuniculi</name>
    <dbReference type="NCBI Taxonomy" id="1432788"/>
    <lineage>
        <taxon>Bacteria</taxon>
        <taxon>Bacillati</taxon>
        <taxon>Bacillota</taxon>
        <taxon>Bacilli</taxon>
        <taxon>Lactobacillales</taxon>
        <taxon>Streptococcaceae</taxon>
        <taxon>Streptococcus</taxon>
    </lineage>
</organism>
<keyword evidence="2" id="KW-0175">Coiled coil</keyword>
<accession>A0A1Q8E670</accession>
<dbReference type="EMBL" id="MSJM01000007">
    <property type="protein sequence ID" value="OLF47300.1"/>
    <property type="molecule type" value="Genomic_DNA"/>
</dbReference>
<gene>
    <name evidence="4" type="ORF">BU202_08210</name>
</gene>
<dbReference type="NCBIfam" id="TIGR01554">
    <property type="entry name" value="major_cap_HK97"/>
    <property type="match status" value="1"/>
</dbReference>
<sequence length="387" mass="42914">MNKNVILGAKLHLREQSLADIQVALDDIQERTAAALRAVDEAQTEVELDEADKTLEELQSELDEKQSEKAKLEEEIASIKAELEELKDKTPKQTEKGERKMGKNIEVRSKLNAFIRSEGTEKEGLKTVDGGALIPNELLAPQKEPAKEKSLLSLVNVVKVTSGSGKYPVLSKSGKKMNSVAELAKNPELAKPKIKNVSYDIETYRGSIPISQELLDDADYDIMDLVLEDAQDQAENTKEYEIATILKTATAKSAAGFDGLKDVINSIKSVYNVSLVVTDSMFAAMDKVKDKIGKYSLQPDVTSPTGYSFGGRHIYTVEDTVFGEEGDMKAFVGDVKEFVTLFDRLQLTLKWIDSEIYGQLIGIYVRFDTQKTDEKAGYFVTYTDVAE</sequence>
<name>A0A1Q8E670_9STRE</name>
<evidence type="ECO:0000313" key="4">
    <source>
        <dbReference type="EMBL" id="OLF47300.1"/>
    </source>
</evidence>
<dbReference type="OrthoDB" id="85826at2"/>
<proteinExistence type="predicted"/>
<dbReference type="InterPro" id="IPR024455">
    <property type="entry name" value="Phage_capsid"/>
</dbReference>
<dbReference type="InterPro" id="IPR054612">
    <property type="entry name" value="Phage_capsid-like_C"/>
</dbReference>